<dbReference type="EMBL" id="RKMH01000004">
    <property type="protein sequence ID" value="RPA64771.1"/>
    <property type="molecule type" value="Genomic_DNA"/>
</dbReference>
<feature type="transmembrane region" description="Helical" evidence="6">
    <location>
        <begin position="194"/>
        <end position="214"/>
    </location>
</feature>
<dbReference type="Pfam" id="PF01794">
    <property type="entry name" value="Ferric_reduct"/>
    <property type="match status" value="1"/>
</dbReference>
<dbReference type="RefSeq" id="WP_123927062.1">
    <property type="nucleotide sequence ID" value="NZ_JBPSDP010000004.1"/>
</dbReference>
<feature type="transmembrane region" description="Helical" evidence="6">
    <location>
        <begin position="95"/>
        <end position="114"/>
    </location>
</feature>
<protein>
    <submittedName>
        <fullName evidence="8">Oxidoreductase</fullName>
    </submittedName>
</protein>
<feature type="domain" description="FAD-binding FR-type" evidence="7">
    <location>
        <begin position="219"/>
        <end position="320"/>
    </location>
</feature>
<keyword evidence="9" id="KW-1185">Reference proteome</keyword>
<dbReference type="Gene3D" id="2.40.30.10">
    <property type="entry name" value="Translation factors"/>
    <property type="match status" value="1"/>
</dbReference>
<dbReference type="Gene3D" id="3.40.50.80">
    <property type="entry name" value="Nucleotide-binding domain of ferredoxin-NADP reductase (FNR) module"/>
    <property type="match status" value="1"/>
</dbReference>
<evidence type="ECO:0000256" key="5">
    <source>
        <dbReference type="ARBA" id="ARBA00023136"/>
    </source>
</evidence>
<dbReference type="SUPFAM" id="SSF63380">
    <property type="entry name" value="Riboflavin synthase domain-like"/>
    <property type="match status" value="1"/>
</dbReference>
<dbReference type="Pfam" id="PF08022">
    <property type="entry name" value="FAD_binding_8"/>
    <property type="match status" value="1"/>
</dbReference>
<sequence>MMYVIRNSDQDRRLPVPRAVRATLWFGTYLAVVVAPLVFATIGIVEEQRGFWREFSVSLGFVGLSMMGLQYVLVARIQTLAKPFGEDALVHFHRYMGEVGTVLILAHPILLVVAVNVDYMNRINPFTAPWAGRFGTLAALFIVVVIVTSLWRRALRISYETWQLLHLIISTAAVAAAIVHVELIGHYINQPWKRALWVAMSLGFLAIFVWVRVVRPIARTRRPWRIASITAQPGDVAEVALKPMGHAGFTFAPGQFGWLSVDRSAFSVTQHPFSFSSNADNPSEITMSIKRLGDFTSTIHTAEPGSIAYLDGPHGVFSPDFYEGQAYVFLAGGVGIGPIMSILRTFAARNEATRCYLFYGAKSVREATYYPEICELADRLDLKVVVTVSEPGEDDAADVEYGFVDMKKLDAHLPHDKRNTFQYFICGPGAMQNSIENALGKLGIPADRVHTEKFNFV</sequence>
<comment type="caution">
    <text evidence="8">The sequence shown here is derived from an EMBL/GenBank/DDBJ whole genome shotgun (WGS) entry which is preliminary data.</text>
</comment>
<dbReference type="InterPro" id="IPR013130">
    <property type="entry name" value="Fe3_Rdtase_TM_dom"/>
</dbReference>
<evidence type="ECO:0000256" key="4">
    <source>
        <dbReference type="ARBA" id="ARBA00022989"/>
    </source>
</evidence>
<dbReference type="InterPro" id="IPR050415">
    <property type="entry name" value="MRET"/>
</dbReference>
<dbReference type="SUPFAM" id="SSF52343">
    <property type="entry name" value="Ferredoxin reductase-like, C-terminal NADP-linked domain"/>
    <property type="match status" value="1"/>
</dbReference>
<dbReference type="OrthoDB" id="9801223at2"/>
<dbReference type="InterPro" id="IPR017938">
    <property type="entry name" value="Riboflavin_synthase-like_b-brl"/>
</dbReference>
<comment type="cofactor">
    <cofactor evidence="1">
        <name>FAD</name>
        <dbReference type="ChEBI" id="CHEBI:57692"/>
    </cofactor>
</comment>
<organism evidence="8 9">
    <name type="scientific">Gordonia oryzae</name>
    <dbReference type="NCBI Taxonomy" id="2487349"/>
    <lineage>
        <taxon>Bacteria</taxon>
        <taxon>Bacillati</taxon>
        <taxon>Actinomycetota</taxon>
        <taxon>Actinomycetes</taxon>
        <taxon>Mycobacteriales</taxon>
        <taxon>Gordoniaceae</taxon>
        <taxon>Gordonia</taxon>
    </lineage>
</organism>
<dbReference type="InterPro" id="IPR001433">
    <property type="entry name" value="OxRdtase_FAD/NAD-bd"/>
</dbReference>
<dbReference type="SFLD" id="SFLDS00052">
    <property type="entry name" value="Ferric_Reductase_Domain"/>
    <property type="match status" value="1"/>
</dbReference>
<keyword evidence="4 6" id="KW-1133">Transmembrane helix</keyword>
<dbReference type="Pfam" id="PF00175">
    <property type="entry name" value="NAD_binding_1"/>
    <property type="match status" value="1"/>
</dbReference>
<feature type="transmembrane region" description="Helical" evidence="6">
    <location>
        <begin position="22"/>
        <end position="45"/>
    </location>
</feature>
<evidence type="ECO:0000313" key="9">
    <source>
        <dbReference type="Proteomes" id="UP000267536"/>
    </source>
</evidence>
<dbReference type="PANTHER" id="PTHR47354">
    <property type="entry name" value="NADH OXIDOREDUCTASE HCR"/>
    <property type="match status" value="1"/>
</dbReference>
<accession>A0A3N4H094</accession>
<dbReference type="PROSITE" id="PS51384">
    <property type="entry name" value="FAD_FR"/>
    <property type="match status" value="1"/>
</dbReference>
<evidence type="ECO:0000256" key="3">
    <source>
        <dbReference type="ARBA" id="ARBA00022692"/>
    </source>
</evidence>
<dbReference type="PANTHER" id="PTHR47354:SF5">
    <property type="entry name" value="PROTEIN RFBI"/>
    <property type="match status" value="1"/>
</dbReference>
<keyword evidence="5 6" id="KW-0472">Membrane</keyword>
<dbReference type="InterPro" id="IPR039261">
    <property type="entry name" value="FNR_nucleotide-bd"/>
</dbReference>
<evidence type="ECO:0000256" key="1">
    <source>
        <dbReference type="ARBA" id="ARBA00001974"/>
    </source>
</evidence>
<feature type="transmembrane region" description="Helical" evidence="6">
    <location>
        <begin position="134"/>
        <end position="152"/>
    </location>
</feature>
<comment type="subcellular location">
    <subcellularLocation>
        <location evidence="2">Membrane</location>
        <topology evidence="2">Multi-pass membrane protein</topology>
    </subcellularLocation>
</comment>
<dbReference type="GO" id="GO:0016491">
    <property type="term" value="F:oxidoreductase activity"/>
    <property type="evidence" value="ECO:0007669"/>
    <property type="project" value="InterPro"/>
</dbReference>
<reference evidence="8 9" key="1">
    <citation type="submission" date="2018-11" db="EMBL/GenBank/DDBJ databases">
        <title>Draft genome sequence of Gordonia sp. RS15-1S isolated from rice stems.</title>
        <authorList>
            <person name="Muangham S."/>
        </authorList>
    </citation>
    <scope>NUCLEOTIDE SEQUENCE [LARGE SCALE GENOMIC DNA]</scope>
    <source>
        <strain evidence="8 9">RS15-1S</strain>
    </source>
</reference>
<feature type="transmembrane region" description="Helical" evidence="6">
    <location>
        <begin position="57"/>
        <end position="74"/>
    </location>
</feature>
<name>A0A3N4H094_9ACTN</name>
<dbReference type="InterPro" id="IPR013112">
    <property type="entry name" value="FAD-bd_8"/>
</dbReference>
<dbReference type="GO" id="GO:0016020">
    <property type="term" value="C:membrane"/>
    <property type="evidence" value="ECO:0007669"/>
    <property type="project" value="UniProtKB-SubCell"/>
</dbReference>
<feature type="transmembrane region" description="Helical" evidence="6">
    <location>
        <begin position="164"/>
        <end position="188"/>
    </location>
</feature>
<proteinExistence type="predicted"/>
<dbReference type="PRINTS" id="PR00410">
    <property type="entry name" value="PHEHYDRXLASE"/>
</dbReference>
<evidence type="ECO:0000313" key="8">
    <source>
        <dbReference type="EMBL" id="RPA64771.1"/>
    </source>
</evidence>
<gene>
    <name evidence="8" type="ORF">EF294_06550</name>
</gene>
<dbReference type="InterPro" id="IPR017927">
    <property type="entry name" value="FAD-bd_FR_type"/>
</dbReference>
<evidence type="ECO:0000256" key="6">
    <source>
        <dbReference type="SAM" id="Phobius"/>
    </source>
</evidence>
<evidence type="ECO:0000259" key="7">
    <source>
        <dbReference type="PROSITE" id="PS51384"/>
    </source>
</evidence>
<dbReference type="SFLD" id="SFLDG01168">
    <property type="entry name" value="Ferric_reductase_subgroup_(FRE"/>
    <property type="match status" value="1"/>
</dbReference>
<dbReference type="Proteomes" id="UP000267536">
    <property type="component" value="Unassembled WGS sequence"/>
</dbReference>
<dbReference type="AlphaFoldDB" id="A0A3N4H094"/>
<evidence type="ECO:0000256" key="2">
    <source>
        <dbReference type="ARBA" id="ARBA00004141"/>
    </source>
</evidence>
<keyword evidence="3 6" id="KW-0812">Transmembrane</keyword>